<keyword evidence="9" id="KW-1185">Reference proteome</keyword>
<comment type="similarity">
    <text evidence="2">Belongs to the amino acid/polyamine transporter 2 family.</text>
</comment>
<comment type="subcellular location">
    <subcellularLocation>
        <location evidence="1">Membrane</location>
        <topology evidence="1">Multi-pass membrane protein</topology>
    </subcellularLocation>
</comment>
<feature type="transmembrane region" description="Helical" evidence="6">
    <location>
        <begin position="199"/>
        <end position="218"/>
    </location>
</feature>
<evidence type="ECO:0000259" key="7">
    <source>
        <dbReference type="Pfam" id="PF01490"/>
    </source>
</evidence>
<keyword evidence="4 6" id="KW-1133">Transmembrane helix</keyword>
<sequence>MEIEEIHQRKSYDTATIDQVVNSAINPDNTITNDPYFDETNPKEKGKQALYRRFQVEDNKGYDSDRDIYEDDDDMPFAKVSNKFTLASIICVVAGSGILGIPHALSRSGWVGLLFLVLSSIMAQFCGCLLIRCLYHGQSRRLSGFSEIGRATFGKVGQIVGAVFSQFLLISTPTLYVILAGDNASRLFSAVGVYVDRKACTWIVSAIVGIPFVFVRTIRDVSVTSFFASMATVCLVLVMTMVAVSDFQNKTIQHTHHDWIIAENIPIAFSTFSFAYSGNVIFPHLESSMDEPSSWSKVLLVATFSVTMIYVLMGTLCYLSYGDHVETPVFNSIPEGSLAQIVAMAVATIHVLLAVPMYLYVFTVNIESWLGIQRRRRRKLYNYNNKDKHEEGSPSAEEDSVTVTINNSSYKKESLWKFLLKHPGSARIVLRTATFCCCALIAMLIPYFSDVMSLIGTIAAESLTFVLPCVFWIKISWQEGGQTWELIICALIIIAGIFCAVFGTYDAVKEFLHHIQQS</sequence>
<evidence type="ECO:0000256" key="3">
    <source>
        <dbReference type="ARBA" id="ARBA00022692"/>
    </source>
</evidence>
<evidence type="ECO:0000256" key="5">
    <source>
        <dbReference type="ARBA" id="ARBA00023136"/>
    </source>
</evidence>
<feature type="transmembrane region" description="Helical" evidence="6">
    <location>
        <begin position="428"/>
        <end position="448"/>
    </location>
</feature>
<dbReference type="EMBL" id="JAEPRB010000153">
    <property type="protein sequence ID" value="KAG2220070.1"/>
    <property type="molecule type" value="Genomic_DNA"/>
</dbReference>
<evidence type="ECO:0000256" key="4">
    <source>
        <dbReference type="ARBA" id="ARBA00022989"/>
    </source>
</evidence>
<comment type="caution">
    <text evidence="8">The sequence shown here is derived from an EMBL/GenBank/DDBJ whole genome shotgun (WGS) entry which is preliminary data.</text>
</comment>
<dbReference type="GO" id="GO:0005774">
    <property type="term" value="C:vacuolar membrane"/>
    <property type="evidence" value="ECO:0007669"/>
    <property type="project" value="TreeGrafter"/>
</dbReference>
<feature type="transmembrane region" description="Helical" evidence="6">
    <location>
        <begin position="485"/>
        <end position="505"/>
    </location>
</feature>
<feature type="transmembrane region" description="Helical" evidence="6">
    <location>
        <begin position="298"/>
        <end position="321"/>
    </location>
</feature>
<name>A0A8H7VGX1_9FUNG</name>
<dbReference type="AlphaFoldDB" id="A0A8H7VGX1"/>
<dbReference type="InterPro" id="IPR013057">
    <property type="entry name" value="AA_transpt_TM"/>
</dbReference>
<dbReference type="OrthoDB" id="40134at2759"/>
<feature type="transmembrane region" description="Helical" evidence="6">
    <location>
        <begin position="84"/>
        <end position="105"/>
    </location>
</feature>
<feature type="transmembrane region" description="Helical" evidence="6">
    <location>
        <begin position="225"/>
        <end position="245"/>
    </location>
</feature>
<feature type="transmembrane region" description="Helical" evidence="6">
    <location>
        <begin position="156"/>
        <end position="179"/>
    </location>
</feature>
<evidence type="ECO:0000313" key="8">
    <source>
        <dbReference type="EMBL" id="KAG2220070.1"/>
    </source>
</evidence>
<organism evidence="8 9">
    <name type="scientific">Circinella minor</name>
    <dbReference type="NCBI Taxonomy" id="1195481"/>
    <lineage>
        <taxon>Eukaryota</taxon>
        <taxon>Fungi</taxon>
        <taxon>Fungi incertae sedis</taxon>
        <taxon>Mucoromycota</taxon>
        <taxon>Mucoromycotina</taxon>
        <taxon>Mucoromycetes</taxon>
        <taxon>Mucorales</taxon>
        <taxon>Lichtheimiaceae</taxon>
        <taxon>Circinella</taxon>
    </lineage>
</organism>
<keyword evidence="5 6" id="KW-0472">Membrane</keyword>
<feature type="transmembrane region" description="Helical" evidence="6">
    <location>
        <begin position="454"/>
        <end position="473"/>
    </location>
</feature>
<dbReference type="Proteomes" id="UP000646827">
    <property type="component" value="Unassembled WGS sequence"/>
</dbReference>
<proteinExistence type="inferred from homology"/>
<feature type="domain" description="Amino acid transporter transmembrane" evidence="7">
    <location>
        <begin position="82"/>
        <end position="507"/>
    </location>
</feature>
<dbReference type="PANTHER" id="PTHR22950:SF349">
    <property type="entry name" value="AMINO ACID TRANSPORTER TRANSMEMBRANE DOMAIN-CONTAINING PROTEIN"/>
    <property type="match status" value="1"/>
</dbReference>
<keyword evidence="3 6" id="KW-0812">Transmembrane</keyword>
<feature type="transmembrane region" description="Helical" evidence="6">
    <location>
        <begin position="265"/>
        <end position="286"/>
    </location>
</feature>
<reference evidence="8 9" key="1">
    <citation type="submission" date="2020-12" db="EMBL/GenBank/DDBJ databases">
        <title>Metabolic potential, ecology and presence of endohyphal bacteria is reflected in genomic diversity of Mucoromycotina.</title>
        <authorList>
            <person name="Muszewska A."/>
            <person name="Okrasinska A."/>
            <person name="Steczkiewicz K."/>
            <person name="Drgas O."/>
            <person name="Orlowska M."/>
            <person name="Perlinska-Lenart U."/>
            <person name="Aleksandrzak-Piekarczyk T."/>
            <person name="Szatraj K."/>
            <person name="Zielenkiewicz U."/>
            <person name="Pilsyk S."/>
            <person name="Malc E."/>
            <person name="Mieczkowski P."/>
            <person name="Kruszewska J.S."/>
            <person name="Biernat P."/>
            <person name="Pawlowska J."/>
        </authorList>
    </citation>
    <scope>NUCLEOTIDE SEQUENCE [LARGE SCALE GENOMIC DNA]</scope>
    <source>
        <strain evidence="8 9">CBS 142.35</strain>
    </source>
</reference>
<evidence type="ECO:0000256" key="1">
    <source>
        <dbReference type="ARBA" id="ARBA00004141"/>
    </source>
</evidence>
<feature type="transmembrane region" description="Helical" evidence="6">
    <location>
        <begin position="111"/>
        <end position="135"/>
    </location>
</feature>
<evidence type="ECO:0000256" key="2">
    <source>
        <dbReference type="ARBA" id="ARBA00008066"/>
    </source>
</evidence>
<gene>
    <name evidence="8" type="ORF">INT45_007314</name>
</gene>
<feature type="transmembrane region" description="Helical" evidence="6">
    <location>
        <begin position="341"/>
        <end position="370"/>
    </location>
</feature>
<evidence type="ECO:0000256" key="6">
    <source>
        <dbReference type="SAM" id="Phobius"/>
    </source>
</evidence>
<dbReference type="GO" id="GO:0015179">
    <property type="term" value="F:L-amino acid transmembrane transporter activity"/>
    <property type="evidence" value="ECO:0007669"/>
    <property type="project" value="TreeGrafter"/>
</dbReference>
<accession>A0A8H7VGX1</accession>
<dbReference type="PANTHER" id="PTHR22950">
    <property type="entry name" value="AMINO ACID TRANSPORTER"/>
    <property type="match status" value="1"/>
</dbReference>
<dbReference type="Pfam" id="PF01490">
    <property type="entry name" value="Aa_trans"/>
    <property type="match status" value="1"/>
</dbReference>
<evidence type="ECO:0000313" key="9">
    <source>
        <dbReference type="Proteomes" id="UP000646827"/>
    </source>
</evidence>
<protein>
    <recommendedName>
        <fullName evidence="7">Amino acid transporter transmembrane domain-containing protein</fullName>
    </recommendedName>
</protein>